<dbReference type="Proteomes" id="UP000576969">
    <property type="component" value="Unassembled WGS sequence"/>
</dbReference>
<evidence type="ECO:0000256" key="2">
    <source>
        <dbReference type="ARBA" id="ARBA00022723"/>
    </source>
</evidence>
<keyword evidence="8" id="KW-1185">Reference proteome</keyword>
<comment type="caution">
    <text evidence="7">The sequence shown here is derived from an EMBL/GenBank/DDBJ whole genome shotgun (WGS) entry which is preliminary data.</text>
</comment>
<dbReference type="PANTHER" id="PTHR35005">
    <property type="entry name" value="3-DEHYDRO-SCYLLO-INOSOSE HYDROLASE"/>
    <property type="match status" value="1"/>
</dbReference>
<dbReference type="GO" id="GO:0046872">
    <property type="term" value="F:metal ion binding"/>
    <property type="evidence" value="ECO:0007669"/>
    <property type="project" value="UniProtKB-KW"/>
</dbReference>
<dbReference type="PANTHER" id="PTHR35005:SF1">
    <property type="entry name" value="2-AMINO-5-FORMYLAMINO-6-RIBOSYLAMINOPYRIMIDIN-4(3H)-ONE 5'-MONOPHOSPHATE DEFORMYLASE"/>
    <property type="match status" value="1"/>
</dbReference>
<dbReference type="Pfam" id="PF02633">
    <property type="entry name" value="Creatininase"/>
    <property type="match status" value="1"/>
</dbReference>
<evidence type="ECO:0000256" key="6">
    <source>
        <dbReference type="SAM" id="MobiDB-lite"/>
    </source>
</evidence>
<dbReference type="RefSeq" id="WP_179486449.1">
    <property type="nucleotide sequence ID" value="NZ_JACCBV010000001.1"/>
</dbReference>
<keyword evidence="4" id="KW-0862">Zinc</keyword>
<dbReference type="SUPFAM" id="SSF102215">
    <property type="entry name" value="Creatininase"/>
    <property type="match status" value="1"/>
</dbReference>
<accession>A0A7Y9GK46</accession>
<evidence type="ECO:0000256" key="1">
    <source>
        <dbReference type="ARBA" id="ARBA00001947"/>
    </source>
</evidence>
<comment type="cofactor">
    <cofactor evidence="1">
        <name>Zn(2+)</name>
        <dbReference type="ChEBI" id="CHEBI:29105"/>
    </cofactor>
</comment>
<dbReference type="EMBL" id="JACCBV010000001">
    <property type="protein sequence ID" value="NYE17998.1"/>
    <property type="molecule type" value="Genomic_DNA"/>
</dbReference>
<reference evidence="7 8" key="1">
    <citation type="submission" date="2020-07" db="EMBL/GenBank/DDBJ databases">
        <title>Sequencing the genomes of 1000 actinobacteria strains.</title>
        <authorList>
            <person name="Klenk H.-P."/>
        </authorList>
    </citation>
    <scope>NUCLEOTIDE SEQUENCE [LARGE SCALE GENOMIC DNA]</scope>
    <source>
        <strain evidence="7 8">DSM 24662</strain>
    </source>
</reference>
<dbReference type="EC" id="3.5.2.10" evidence="7"/>
<dbReference type="GO" id="GO:0009231">
    <property type="term" value="P:riboflavin biosynthetic process"/>
    <property type="evidence" value="ECO:0007669"/>
    <property type="project" value="TreeGrafter"/>
</dbReference>
<dbReference type="AlphaFoldDB" id="A0A7Y9GK46"/>
<dbReference type="Gene3D" id="3.40.50.10310">
    <property type="entry name" value="Creatininase"/>
    <property type="match status" value="1"/>
</dbReference>
<evidence type="ECO:0000256" key="5">
    <source>
        <dbReference type="ARBA" id="ARBA00024029"/>
    </source>
</evidence>
<evidence type="ECO:0000256" key="4">
    <source>
        <dbReference type="ARBA" id="ARBA00022833"/>
    </source>
</evidence>
<organism evidence="7 8">
    <name type="scientific">Microbacterium immunditiarum</name>
    <dbReference type="NCBI Taxonomy" id="337480"/>
    <lineage>
        <taxon>Bacteria</taxon>
        <taxon>Bacillati</taxon>
        <taxon>Actinomycetota</taxon>
        <taxon>Actinomycetes</taxon>
        <taxon>Micrococcales</taxon>
        <taxon>Microbacteriaceae</taxon>
        <taxon>Microbacterium</taxon>
    </lineage>
</organism>
<dbReference type="InterPro" id="IPR024087">
    <property type="entry name" value="Creatininase-like_sf"/>
</dbReference>
<gene>
    <name evidence="7" type="ORF">BJ991_000026</name>
</gene>
<protein>
    <submittedName>
        <fullName evidence="7">Creatinine amidohydrolase</fullName>
        <ecNumber evidence="7">3.5.2.10</ecNumber>
    </submittedName>
</protein>
<sequence>MSTASAVSPAIERLSPEQIEARLARASVAYLPLGSLEFHGPHLPIGLDALTAYGICLRAAERHGGVVLPAYYQAVGGEHLRYPWTIMSDTPQAIEALLGESLARLSELGVRRAVILSGHFAEEQRELVERVAELWNATDAPLRAVARTLGQASTPPVAPDHAGRFESLLLHALSPELVHVDALPDPAAHPAPAGEDPYGQDRHRADHPLHGVFGADPRRLDMENAEPLLSHLIGWVATLAEQG</sequence>
<dbReference type="GO" id="GO:0047789">
    <property type="term" value="F:creatininase activity"/>
    <property type="evidence" value="ECO:0007669"/>
    <property type="project" value="UniProtKB-EC"/>
</dbReference>
<comment type="similarity">
    <text evidence="5">Belongs to the creatininase superfamily.</text>
</comment>
<feature type="region of interest" description="Disordered" evidence="6">
    <location>
        <begin position="183"/>
        <end position="203"/>
    </location>
</feature>
<proteinExistence type="inferred from homology"/>
<name>A0A7Y9GK46_9MICO</name>
<keyword evidence="2" id="KW-0479">Metal-binding</keyword>
<evidence type="ECO:0000256" key="3">
    <source>
        <dbReference type="ARBA" id="ARBA00022801"/>
    </source>
</evidence>
<evidence type="ECO:0000313" key="8">
    <source>
        <dbReference type="Proteomes" id="UP000576969"/>
    </source>
</evidence>
<evidence type="ECO:0000313" key="7">
    <source>
        <dbReference type="EMBL" id="NYE17998.1"/>
    </source>
</evidence>
<dbReference type="GO" id="GO:0016811">
    <property type="term" value="F:hydrolase activity, acting on carbon-nitrogen (but not peptide) bonds, in linear amides"/>
    <property type="evidence" value="ECO:0007669"/>
    <property type="project" value="TreeGrafter"/>
</dbReference>
<dbReference type="InterPro" id="IPR003785">
    <property type="entry name" value="Creatininase/forma_Hydrolase"/>
</dbReference>
<feature type="compositionally biased region" description="Low complexity" evidence="6">
    <location>
        <begin position="183"/>
        <end position="197"/>
    </location>
</feature>
<keyword evidence="3 7" id="KW-0378">Hydrolase</keyword>